<reference evidence="2 3" key="1">
    <citation type="submission" date="2013-09" db="EMBL/GenBank/DDBJ databases">
        <authorList>
            <person name="Zeng Z."/>
            <person name="Chen C."/>
        </authorList>
    </citation>
    <scope>NUCLEOTIDE SEQUENCE [LARGE SCALE GENOMIC DNA]</scope>
    <source>
        <strain evidence="2 3">F44-8</strain>
    </source>
</reference>
<sequence length="156" mass="17122">MKNKLLDKVFYIFAMVTAITLTSPFFNYKPTTEGAGETGDNWFIWGDFNLLDVVTGGLPRFAKVPIAPFFKVLIVFSALVLAATVFQFVGALFRQRKQVLFAALTVFVFLLGGLIYVTTGSFGVTIKTGYYLFMAFEAAVVALGIYVGKKQKAVSA</sequence>
<proteinExistence type="predicted"/>
<name>A0A0A2LLF6_9FLAO</name>
<keyword evidence="1" id="KW-0812">Transmembrane</keyword>
<comment type="caution">
    <text evidence="2">The sequence shown here is derived from an EMBL/GenBank/DDBJ whole genome shotgun (WGS) entry which is preliminary data.</text>
</comment>
<keyword evidence="1" id="KW-0472">Membrane</keyword>
<gene>
    <name evidence="2" type="ORF">Q763_09365</name>
</gene>
<accession>A0A0A2LLF6</accession>
<feature type="transmembrane region" description="Helical" evidence="1">
    <location>
        <begin position="9"/>
        <end position="26"/>
    </location>
</feature>
<protein>
    <submittedName>
        <fullName evidence="2">Uncharacterized protein</fullName>
    </submittedName>
</protein>
<feature type="transmembrane region" description="Helical" evidence="1">
    <location>
        <begin position="69"/>
        <end position="92"/>
    </location>
</feature>
<feature type="transmembrane region" description="Helical" evidence="1">
    <location>
        <begin position="129"/>
        <end position="148"/>
    </location>
</feature>
<dbReference type="AlphaFoldDB" id="A0A0A2LLF6"/>
<dbReference type="EMBL" id="JRLV01000009">
    <property type="protein sequence ID" value="KGO80739.1"/>
    <property type="molecule type" value="Genomic_DNA"/>
</dbReference>
<evidence type="ECO:0000313" key="3">
    <source>
        <dbReference type="Proteomes" id="UP000030129"/>
    </source>
</evidence>
<keyword evidence="3" id="KW-1185">Reference proteome</keyword>
<feature type="transmembrane region" description="Helical" evidence="1">
    <location>
        <begin position="99"/>
        <end position="117"/>
    </location>
</feature>
<keyword evidence="1" id="KW-1133">Transmembrane helix</keyword>
<dbReference type="RefSeq" id="WP_035133492.1">
    <property type="nucleotide sequence ID" value="NZ_JRLV01000009.1"/>
</dbReference>
<dbReference type="STRING" id="1406840.Q763_09365"/>
<dbReference type="Proteomes" id="UP000030129">
    <property type="component" value="Unassembled WGS sequence"/>
</dbReference>
<evidence type="ECO:0000256" key="1">
    <source>
        <dbReference type="SAM" id="Phobius"/>
    </source>
</evidence>
<organism evidence="2 3">
    <name type="scientific">Flavobacterium beibuense F44-8</name>
    <dbReference type="NCBI Taxonomy" id="1406840"/>
    <lineage>
        <taxon>Bacteria</taxon>
        <taxon>Pseudomonadati</taxon>
        <taxon>Bacteroidota</taxon>
        <taxon>Flavobacteriia</taxon>
        <taxon>Flavobacteriales</taxon>
        <taxon>Flavobacteriaceae</taxon>
        <taxon>Flavobacterium</taxon>
    </lineage>
</organism>
<evidence type="ECO:0000313" key="2">
    <source>
        <dbReference type="EMBL" id="KGO80739.1"/>
    </source>
</evidence>